<dbReference type="AlphaFoldDB" id="A0AAE1MXM7"/>
<feature type="region of interest" description="Disordered" evidence="4">
    <location>
        <begin position="285"/>
        <end position="431"/>
    </location>
</feature>
<dbReference type="Gene3D" id="3.30.40.10">
    <property type="entry name" value="Zinc/RING finger domain, C3HC4 (zinc finger)"/>
    <property type="match status" value="1"/>
</dbReference>
<keyword evidence="3" id="KW-0862">Zinc</keyword>
<dbReference type="SMART" id="SM00249">
    <property type="entry name" value="PHD"/>
    <property type="match status" value="1"/>
</dbReference>
<dbReference type="PROSITE" id="PS50090">
    <property type="entry name" value="MYB_LIKE"/>
    <property type="match status" value="1"/>
</dbReference>
<feature type="compositionally biased region" description="Basic residues" evidence="4">
    <location>
        <begin position="422"/>
        <end position="431"/>
    </location>
</feature>
<dbReference type="InterPro" id="IPR013083">
    <property type="entry name" value="Znf_RING/FYVE/PHD"/>
</dbReference>
<feature type="domain" description="Myb-like" evidence="5">
    <location>
        <begin position="439"/>
        <end position="499"/>
    </location>
</feature>
<accession>A0AAE1MXM7</accession>
<dbReference type="InterPro" id="IPR001965">
    <property type="entry name" value="Znf_PHD"/>
</dbReference>
<evidence type="ECO:0000256" key="1">
    <source>
        <dbReference type="ARBA" id="ARBA00022723"/>
    </source>
</evidence>
<dbReference type="Gene3D" id="1.10.246.220">
    <property type="match status" value="1"/>
</dbReference>
<dbReference type="SUPFAM" id="SSF46689">
    <property type="entry name" value="Homeodomain-like"/>
    <property type="match status" value="1"/>
</dbReference>
<evidence type="ECO:0000259" key="5">
    <source>
        <dbReference type="PROSITE" id="PS50090"/>
    </source>
</evidence>
<feature type="compositionally biased region" description="Basic and acidic residues" evidence="4">
    <location>
        <begin position="41"/>
        <end position="51"/>
    </location>
</feature>
<dbReference type="PANTHER" id="PTHR47863:SF5">
    <property type="entry name" value="HOMEODOMAIN-LIKE PROTEIN WITH RING_FYVE_PHD-TYPE ZINC FINGER DOMAIN-CONTAINING PROTEIN-RELATED"/>
    <property type="match status" value="1"/>
</dbReference>
<feature type="compositionally biased region" description="Gly residues" evidence="4">
    <location>
        <begin position="1"/>
        <end position="10"/>
    </location>
</feature>
<feature type="compositionally biased region" description="Polar residues" evidence="4">
    <location>
        <begin position="360"/>
        <end position="377"/>
    </location>
</feature>
<keyword evidence="1" id="KW-0479">Metal-binding</keyword>
<dbReference type="EMBL" id="JAWXYG010000003">
    <property type="protein sequence ID" value="KAK4279029.1"/>
    <property type="molecule type" value="Genomic_DNA"/>
</dbReference>
<dbReference type="PANTHER" id="PTHR47863">
    <property type="entry name" value="RING/FYVE/PHD ZINC FINGER SUPERFAMILY PROTEIN"/>
    <property type="match status" value="1"/>
</dbReference>
<keyword evidence="7" id="KW-1185">Reference proteome</keyword>
<dbReference type="SUPFAM" id="SSF57903">
    <property type="entry name" value="FYVE/PHD zinc finger"/>
    <property type="match status" value="1"/>
</dbReference>
<dbReference type="InterPro" id="IPR011011">
    <property type="entry name" value="Znf_FYVE_PHD"/>
</dbReference>
<dbReference type="InterPro" id="IPR001005">
    <property type="entry name" value="SANT/Myb"/>
</dbReference>
<sequence length="510" mass="57255">MRTKSPGGGRAKTSTKPSHPTARAIPRDEDDAAVPKTSNESNRDLLDGREVGSKDNVDNVIDEGSNKILYESLGHDNICIDVEDRKICIRCNEGGEILVCGESGCPVVVHAKCISCKPKFDDMGKYYCPYCWLKRTLAEVQVLRDKALTAKKDLANFLGNNANMSNKLAQKYGEEKRKDSNELSLAANGSCIDYRISKGNGSTCTQPSQRVEDQQNDMEQVTANADQHDIAIENDNHANAQVTSTGDSMHHGGENTPEHMDLLDKSMTREKVDFRKISEAHKTTFVEGKEEIEPEHPRCSDKNVQEGIPEDEEEASPSSSCHMGKHKDGLSPNFAFVKRTQESIAEDNKDTRQDREKLLQNESKSVDTSLSETNDSGSEALLVKKRRIKHTAQKHPRRVKIADGENGCHEDEEVTSSGTLRHTQKSSKQGHCKKLTFPTRKRRRLHWTTEEENKLKEGVLKFSKENRNIPWRKILEYGGDVFDETRTPADLKDKWRTMAAGAGSYHLQYK</sequence>
<dbReference type="InterPro" id="IPR009057">
    <property type="entry name" value="Homeodomain-like_sf"/>
</dbReference>
<evidence type="ECO:0000256" key="3">
    <source>
        <dbReference type="ARBA" id="ARBA00022833"/>
    </source>
</evidence>
<feature type="compositionally biased region" description="Basic and acidic residues" evidence="4">
    <location>
        <begin position="285"/>
        <end position="304"/>
    </location>
</feature>
<organism evidence="6 7">
    <name type="scientific">Acacia crassicarpa</name>
    <name type="common">northern wattle</name>
    <dbReference type="NCBI Taxonomy" id="499986"/>
    <lineage>
        <taxon>Eukaryota</taxon>
        <taxon>Viridiplantae</taxon>
        <taxon>Streptophyta</taxon>
        <taxon>Embryophyta</taxon>
        <taxon>Tracheophyta</taxon>
        <taxon>Spermatophyta</taxon>
        <taxon>Magnoliopsida</taxon>
        <taxon>eudicotyledons</taxon>
        <taxon>Gunneridae</taxon>
        <taxon>Pentapetalae</taxon>
        <taxon>rosids</taxon>
        <taxon>fabids</taxon>
        <taxon>Fabales</taxon>
        <taxon>Fabaceae</taxon>
        <taxon>Caesalpinioideae</taxon>
        <taxon>mimosoid clade</taxon>
        <taxon>Acacieae</taxon>
        <taxon>Acacia</taxon>
    </lineage>
</organism>
<reference evidence="6" key="1">
    <citation type="submission" date="2023-10" db="EMBL/GenBank/DDBJ databases">
        <title>Chromosome-level genome of the transformable northern wattle, Acacia crassicarpa.</title>
        <authorList>
            <person name="Massaro I."/>
            <person name="Sinha N.R."/>
            <person name="Poethig S."/>
            <person name="Leichty A.R."/>
        </authorList>
    </citation>
    <scope>NUCLEOTIDE SEQUENCE</scope>
    <source>
        <strain evidence="6">Acra3RX</strain>
        <tissue evidence="6">Leaf</tissue>
    </source>
</reference>
<protein>
    <recommendedName>
        <fullName evidence="5">Myb-like domain-containing protein</fullName>
    </recommendedName>
</protein>
<dbReference type="Proteomes" id="UP001293593">
    <property type="component" value="Unassembled WGS sequence"/>
</dbReference>
<gene>
    <name evidence="6" type="ORF">QN277_016795</name>
</gene>
<evidence type="ECO:0000313" key="7">
    <source>
        <dbReference type="Proteomes" id="UP001293593"/>
    </source>
</evidence>
<proteinExistence type="predicted"/>
<keyword evidence="2" id="KW-0863">Zinc-finger</keyword>
<dbReference type="PROSITE" id="PS01359">
    <property type="entry name" value="ZF_PHD_1"/>
    <property type="match status" value="1"/>
</dbReference>
<comment type="caution">
    <text evidence="6">The sequence shown here is derived from an EMBL/GenBank/DDBJ whole genome shotgun (WGS) entry which is preliminary data.</text>
</comment>
<dbReference type="SMART" id="SM00717">
    <property type="entry name" value="SANT"/>
    <property type="match status" value="1"/>
</dbReference>
<feature type="compositionally biased region" description="Basic and acidic residues" evidence="4">
    <location>
        <begin position="400"/>
        <end position="409"/>
    </location>
</feature>
<dbReference type="Pfam" id="PF00249">
    <property type="entry name" value="Myb_DNA-binding"/>
    <property type="match status" value="1"/>
</dbReference>
<evidence type="ECO:0000256" key="2">
    <source>
        <dbReference type="ARBA" id="ARBA00022771"/>
    </source>
</evidence>
<evidence type="ECO:0000313" key="6">
    <source>
        <dbReference type="EMBL" id="KAK4279029.1"/>
    </source>
</evidence>
<dbReference type="InterPro" id="IPR019786">
    <property type="entry name" value="Zinc_finger_PHD-type_CS"/>
</dbReference>
<dbReference type="CDD" id="cd11660">
    <property type="entry name" value="SANT_TRF"/>
    <property type="match status" value="1"/>
</dbReference>
<feature type="region of interest" description="Disordered" evidence="4">
    <location>
        <begin position="1"/>
        <end position="51"/>
    </location>
</feature>
<feature type="compositionally biased region" description="Basic and acidic residues" evidence="4">
    <location>
        <begin position="346"/>
        <end position="359"/>
    </location>
</feature>
<feature type="compositionally biased region" description="Basic residues" evidence="4">
    <location>
        <begin position="383"/>
        <end position="399"/>
    </location>
</feature>
<name>A0AAE1MXM7_9FABA</name>
<dbReference type="GO" id="GO:0008270">
    <property type="term" value="F:zinc ion binding"/>
    <property type="evidence" value="ECO:0007669"/>
    <property type="project" value="UniProtKB-KW"/>
</dbReference>
<evidence type="ECO:0000256" key="4">
    <source>
        <dbReference type="SAM" id="MobiDB-lite"/>
    </source>
</evidence>